<feature type="transmembrane region" description="Helical" evidence="10">
    <location>
        <begin position="62"/>
        <end position="81"/>
    </location>
</feature>
<feature type="transmembrane region" description="Helical" evidence="10">
    <location>
        <begin position="370"/>
        <end position="393"/>
    </location>
</feature>
<keyword evidence="7" id="KW-0186">Copper</keyword>
<feature type="domain" description="CopC" evidence="11">
    <location>
        <begin position="86"/>
        <end position="184"/>
    </location>
</feature>
<evidence type="ECO:0000259" key="11">
    <source>
        <dbReference type="Pfam" id="PF04234"/>
    </source>
</evidence>
<feature type="region of interest" description="Disordered" evidence="9">
    <location>
        <begin position="473"/>
        <end position="520"/>
    </location>
</feature>
<dbReference type="Pfam" id="PF04234">
    <property type="entry name" value="CopC"/>
    <property type="match status" value="1"/>
</dbReference>
<feature type="transmembrane region" description="Helical" evidence="10">
    <location>
        <begin position="437"/>
        <end position="459"/>
    </location>
</feature>
<name>A0A1G9XRX3_9ACTN</name>
<comment type="subcellular location">
    <subcellularLocation>
        <location evidence="1">Cell membrane</location>
        <topology evidence="1">Multi-pass membrane protein</topology>
    </subcellularLocation>
</comment>
<dbReference type="SUPFAM" id="SSF81296">
    <property type="entry name" value="E set domains"/>
    <property type="match status" value="1"/>
</dbReference>
<evidence type="ECO:0000259" key="12">
    <source>
        <dbReference type="Pfam" id="PF05425"/>
    </source>
</evidence>
<feature type="transmembrane region" description="Helical" evidence="10">
    <location>
        <begin position="328"/>
        <end position="350"/>
    </location>
</feature>
<protein>
    <submittedName>
        <fullName evidence="13">Copper transport protein</fullName>
    </submittedName>
</protein>
<evidence type="ECO:0000256" key="4">
    <source>
        <dbReference type="ARBA" id="ARBA00022723"/>
    </source>
</evidence>
<feature type="compositionally biased region" description="Gly residues" evidence="9">
    <location>
        <begin position="504"/>
        <end position="514"/>
    </location>
</feature>
<evidence type="ECO:0000313" key="13">
    <source>
        <dbReference type="EMBL" id="SDM99003.1"/>
    </source>
</evidence>
<dbReference type="Pfam" id="PF05425">
    <property type="entry name" value="CopD"/>
    <property type="match status" value="1"/>
</dbReference>
<organism evidence="13 14">
    <name type="scientific">Actinacidiphila guanduensis</name>
    <dbReference type="NCBI Taxonomy" id="310781"/>
    <lineage>
        <taxon>Bacteria</taxon>
        <taxon>Bacillati</taxon>
        <taxon>Actinomycetota</taxon>
        <taxon>Actinomycetes</taxon>
        <taxon>Kitasatosporales</taxon>
        <taxon>Streptomycetaceae</taxon>
        <taxon>Actinacidiphila</taxon>
    </lineage>
</organism>
<evidence type="ECO:0000256" key="3">
    <source>
        <dbReference type="ARBA" id="ARBA00022692"/>
    </source>
</evidence>
<feature type="transmembrane region" description="Helical" evidence="10">
    <location>
        <begin position="625"/>
        <end position="644"/>
    </location>
</feature>
<dbReference type="PANTHER" id="PTHR34820">
    <property type="entry name" value="INNER MEMBRANE PROTEIN YEBZ"/>
    <property type="match status" value="1"/>
</dbReference>
<feature type="compositionally biased region" description="Low complexity" evidence="9">
    <location>
        <begin position="486"/>
        <end position="503"/>
    </location>
</feature>
<dbReference type="OrthoDB" id="5242236at2"/>
<feature type="compositionally biased region" description="Low complexity" evidence="9">
    <location>
        <begin position="658"/>
        <end position="670"/>
    </location>
</feature>
<keyword evidence="14" id="KW-1185">Reference proteome</keyword>
<feature type="region of interest" description="Disordered" evidence="9">
    <location>
        <begin position="537"/>
        <end position="602"/>
    </location>
</feature>
<dbReference type="STRING" id="310781.SAMN05216259_102237"/>
<dbReference type="GO" id="GO:0006825">
    <property type="term" value="P:copper ion transport"/>
    <property type="evidence" value="ECO:0007669"/>
    <property type="project" value="InterPro"/>
</dbReference>
<evidence type="ECO:0000256" key="7">
    <source>
        <dbReference type="ARBA" id="ARBA00023008"/>
    </source>
</evidence>
<dbReference type="EMBL" id="FNIE01000002">
    <property type="protein sequence ID" value="SDM99003.1"/>
    <property type="molecule type" value="Genomic_DNA"/>
</dbReference>
<feature type="transmembrane region" description="Helical" evidence="10">
    <location>
        <begin position="405"/>
        <end position="425"/>
    </location>
</feature>
<evidence type="ECO:0000256" key="2">
    <source>
        <dbReference type="ARBA" id="ARBA00022475"/>
    </source>
</evidence>
<dbReference type="Gene3D" id="2.60.40.1220">
    <property type="match status" value="1"/>
</dbReference>
<dbReference type="GO" id="GO:0046688">
    <property type="term" value="P:response to copper ion"/>
    <property type="evidence" value="ECO:0007669"/>
    <property type="project" value="InterPro"/>
</dbReference>
<feature type="region of interest" description="Disordered" evidence="9">
    <location>
        <begin position="1"/>
        <end position="56"/>
    </location>
</feature>
<evidence type="ECO:0000256" key="6">
    <source>
        <dbReference type="ARBA" id="ARBA00022989"/>
    </source>
</evidence>
<accession>A0A1G9XRX3</accession>
<dbReference type="Proteomes" id="UP000199341">
    <property type="component" value="Unassembled WGS sequence"/>
</dbReference>
<dbReference type="GO" id="GO:0005886">
    <property type="term" value="C:plasma membrane"/>
    <property type="evidence" value="ECO:0007669"/>
    <property type="project" value="UniProtKB-SubCell"/>
</dbReference>
<dbReference type="GO" id="GO:0005507">
    <property type="term" value="F:copper ion binding"/>
    <property type="evidence" value="ECO:0007669"/>
    <property type="project" value="InterPro"/>
</dbReference>
<feature type="compositionally biased region" description="Gly residues" evidence="9">
    <location>
        <begin position="8"/>
        <end position="54"/>
    </location>
</feature>
<dbReference type="GO" id="GO:0042597">
    <property type="term" value="C:periplasmic space"/>
    <property type="evidence" value="ECO:0007669"/>
    <property type="project" value="InterPro"/>
</dbReference>
<evidence type="ECO:0000313" key="14">
    <source>
        <dbReference type="Proteomes" id="UP000199341"/>
    </source>
</evidence>
<keyword evidence="3 10" id="KW-0812">Transmembrane</keyword>
<feature type="domain" description="Copper resistance protein D" evidence="12">
    <location>
        <begin position="401"/>
        <end position="486"/>
    </location>
</feature>
<evidence type="ECO:0000256" key="9">
    <source>
        <dbReference type="SAM" id="MobiDB-lite"/>
    </source>
</evidence>
<dbReference type="AlphaFoldDB" id="A0A1G9XRX3"/>
<evidence type="ECO:0000256" key="1">
    <source>
        <dbReference type="ARBA" id="ARBA00004651"/>
    </source>
</evidence>
<sequence>MNTRSYGRGPGRGAGPASGAGRGRGLGRGVGRAVGRGTGGRLSQGPGRRPGQGAGRSPLRRVAALLVAAGALVGLLLGTAAPASAHAALLHTDPGDGSVVKAAPQRVLLTFSEGVLLSGDSLRVLDPHGANVAVGTPGHAQGRDSGATATVSLKPGLGNGTYTVAWRAISQDSHPVAGAFTFSVGAPSRTSVDLSGVASAGGGAAGTLYGIGRFGAYLGFALLVGASVFLSVCWPRGALLRPMQRIAATGWVTLVVSTIALLLLRGPYVNGKGLGQALDLGVMRDQLETRPGAALLSRLLLLAAAAVFLAVLFGSYAKREDPEERADLAWGLGIGGAVVAVGISATWAMAEHASVGIQHQVAMPVDVVHLLSMAVWLGGLVTLLTALWAPSMAARPIEPFAVRRFSLLGLTAITLLVGTGIYQAWRQMGSWAAFTDTHYGHLLLIKIGLVCTLVAVAWFSRRWTARLGQAVVPSQGATAEKPGRVAASAAGSPKGAAAGSAAGTAGGTPKGTGAGSSAAATTASGTASTAVPAAGSGGGTAGGAAGGAAASAAPAGGAPAATGDGKAHGTPTATGDGKTGGTAGGTAENAARAAQLRRQQAARSAARARKVLTADPARGALRRTVLAEAAVAVVLLAVTTILSGSQPGRAAEEQKGLAPAPSASSASGAPRQLSVTVPYDTGGAGGKGVAGITLAPAQAGTPNVVHLLLTDDSGAPVDVPELKLAFTLPAQHLGPIPVILDHIGKGHWTASAVQLPLAGSWQMSVTVRTSDFDEVTETKNVEIAQ</sequence>
<dbReference type="InterPro" id="IPR032694">
    <property type="entry name" value="CopC/D"/>
</dbReference>
<feature type="transmembrane region" description="Helical" evidence="10">
    <location>
        <begin position="214"/>
        <end position="234"/>
    </location>
</feature>
<keyword evidence="6 10" id="KW-1133">Transmembrane helix</keyword>
<dbReference type="InterPro" id="IPR008457">
    <property type="entry name" value="Cu-R_CopD_dom"/>
</dbReference>
<dbReference type="InterPro" id="IPR007348">
    <property type="entry name" value="CopC_dom"/>
</dbReference>
<feature type="transmembrane region" description="Helical" evidence="10">
    <location>
        <begin position="295"/>
        <end position="316"/>
    </location>
</feature>
<feature type="transmembrane region" description="Helical" evidence="10">
    <location>
        <begin position="246"/>
        <end position="264"/>
    </location>
</feature>
<reference evidence="13 14" key="1">
    <citation type="submission" date="2016-10" db="EMBL/GenBank/DDBJ databases">
        <authorList>
            <person name="de Groot N.N."/>
        </authorList>
    </citation>
    <scope>NUCLEOTIDE SEQUENCE [LARGE SCALE GENOMIC DNA]</scope>
    <source>
        <strain evidence="13 14">CGMCC 4.2022</strain>
    </source>
</reference>
<keyword evidence="4" id="KW-0479">Metal-binding</keyword>
<gene>
    <name evidence="13" type="ORF">SAMN05216259_102237</name>
</gene>
<keyword evidence="2" id="KW-1003">Cell membrane</keyword>
<feature type="compositionally biased region" description="Low complexity" evidence="9">
    <location>
        <begin position="585"/>
        <end position="602"/>
    </location>
</feature>
<dbReference type="InterPro" id="IPR014755">
    <property type="entry name" value="Cu-Rt/internalin_Ig-like"/>
</dbReference>
<evidence type="ECO:0000256" key="5">
    <source>
        <dbReference type="ARBA" id="ARBA00022729"/>
    </source>
</evidence>
<feature type="compositionally biased region" description="Low complexity" evidence="9">
    <location>
        <begin position="547"/>
        <end position="576"/>
    </location>
</feature>
<proteinExistence type="predicted"/>
<dbReference type="PANTHER" id="PTHR34820:SF4">
    <property type="entry name" value="INNER MEMBRANE PROTEIN YEBZ"/>
    <property type="match status" value="1"/>
</dbReference>
<evidence type="ECO:0000256" key="10">
    <source>
        <dbReference type="SAM" id="Phobius"/>
    </source>
</evidence>
<feature type="compositionally biased region" description="Gly residues" evidence="9">
    <location>
        <begin position="537"/>
        <end position="546"/>
    </location>
</feature>
<keyword evidence="8 10" id="KW-0472">Membrane</keyword>
<evidence type="ECO:0000256" key="8">
    <source>
        <dbReference type="ARBA" id="ARBA00023136"/>
    </source>
</evidence>
<keyword evidence="5" id="KW-0732">Signal</keyword>
<dbReference type="InterPro" id="IPR014756">
    <property type="entry name" value="Ig_E-set"/>
</dbReference>
<feature type="region of interest" description="Disordered" evidence="9">
    <location>
        <begin position="650"/>
        <end position="679"/>
    </location>
</feature>